<dbReference type="EMBL" id="JSAM01000105">
    <property type="protein sequence ID" value="KIA76792.1"/>
    <property type="molecule type" value="Genomic_DNA"/>
</dbReference>
<dbReference type="AlphaFoldDB" id="A0A0C1E655"/>
<evidence type="ECO:0000313" key="2">
    <source>
        <dbReference type="Proteomes" id="UP000031307"/>
    </source>
</evidence>
<organism evidence="1 2">
    <name type="scientific">Parachlamydia acanthamoebae</name>
    <dbReference type="NCBI Taxonomy" id="83552"/>
    <lineage>
        <taxon>Bacteria</taxon>
        <taxon>Pseudomonadati</taxon>
        <taxon>Chlamydiota</taxon>
        <taxon>Chlamydiia</taxon>
        <taxon>Parachlamydiales</taxon>
        <taxon>Parachlamydiaceae</taxon>
        <taxon>Parachlamydia</taxon>
    </lineage>
</organism>
<accession>A0A0C1E655</accession>
<sequence>MENKVYNTFKNLNLPTKRFVKYSPEDVVTENCSLSILTTSKNNLTNNSESCKMNAHIYLEEVLICEKIKFNFYSHFCRKLTQTGFYGKRNH</sequence>
<evidence type="ECO:0000313" key="1">
    <source>
        <dbReference type="EMBL" id="KIA76792.1"/>
    </source>
</evidence>
<name>A0A0C1E655_9BACT</name>
<reference evidence="1 2" key="1">
    <citation type="journal article" date="2014" name="Mol. Biol. Evol.">
        <title>Massive expansion of Ubiquitination-related gene families within the Chlamydiae.</title>
        <authorList>
            <person name="Domman D."/>
            <person name="Collingro A."/>
            <person name="Lagkouvardos I."/>
            <person name="Gehre L."/>
            <person name="Weinmaier T."/>
            <person name="Rattei T."/>
            <person name="Subtil A."/>
            <person name="Horn M."/>
        </authorList>
    </citation>
    <scope>NUCLEOTIDE SEQUENCE [LARGE SCALE GENOMIC DNA]</scope>
    <source>
        <strain evidence="1 2">OEW1</strain>
    </source>
</reference>
<gene>
    <name evidence="1" type="ORF">DB43_HJ00030</name>
</gene>
<protein>
    <submittedName>
        <fullName evidence="1">Uncharacterized protein</fullName>
    </submittedName>
</protein>
<dbReference type="PATRIC" id="fig|83552.4.peg.2064"/>
<proteinExistence type="predicted"/>
<comment type="caution">
    <text evidence="1">The sequence shown here is derived from an EMBL/GenBank/DDBJ whole genome shotgun (WGS) entry which is preliminary data.</text>
</comment>
<dbReference type="Proteomes" id="UP000031307">
    <property type="component" value="Unassembled WGS sequence"/>
</dbReference>